<feature type="transmembrane region" description="Helical" evidence="7">
    <location>
        <begin position="325"/>
        <end position="348"/>
    </location>
</feature>
<evidence type="ECO:0000256" key="2">
    <source>
        <dbReference type="ARBA" id="ARBA00022692"/>
    </source>
</evidence>
<keyword evidence="10" id="KW-1185">Reference proteome</keyword>
<dbReference type="GO" id="GO:0005794">
    <property type="term" value="C:Golgi apparatus"/>
    <property type="evidence" value="ECO:0007669"/>
    <property type="project" value="TreeGrafter"/>
</dbReference>
<reference evidence="9 10" key="1">
    <citation type="submission" date="2014-07" db="EMBL/GenBank/DDBJ databases">
        <title>Genomic and transcriptomic analysis on Apis cerana provide comprehensive insights into honey bee biology.</title>
        <authorList>
            <person name="Diao Q."/>
            <person name="Sun L."/>
            <person name="Zheng H."/>
            <person name="Zheng H."/>
            <person name="Xu S."/>
            <person name="Wang S."/>
            <person name="Zeng Z."/>
            <person name="Hu F."/>
            <person name="Su S."/>
            <person name="Wu J."/>
        </authorList>
    </citation>
    <scope>NUCLEOTIDE SEQUENCE [LARGE SCALE GENOMIC DNA]</scope>
    <source>
        <tissue evidence="9">Pupae without intestine</tissue>
    </source>
</reference>
<name>A0A2A3ESK2_APICC</name>
<evidence type="ECO:0000256" key="6">
    <source>
        <dbReference type="SAM" id="MobiDB-lite"/>
    </source>
</evidence>
<evidence type="ECO:0000259" key="8">
    <source>
        <dbReference type="Pfam" id="PF06814"/>
    </source>
</evidence>
<evidence type="ECO:0000256" key="5">
    <source>
        <dbReference type="ARBA" id="ARBA00023136"/>
    </source>
</evidence>
<accession>A0A2A3ESK2</accession>
<comment type="subcellular location">
    <subcellularLocation>
        <location evidence="1">Membrane</location>
        <topology evidence="1">Multi-pass membrane protein</topology>
    </subcellularLocation>
</comment>
<organism evidence="9 10">
    <name type="scientific">Apis cerana cerana</name>
    <name type="common">Oriental honeybee</name>
    <dbReference type="NCBI Taxonomy" id="94128"/>
    <lineage>
        <taxon>Eukaryota</taxon>
        <taxon>Metazoa</taxon>
        <taxon>Ecdysozoa</taxon>
        <taxon>Arthropoda</taxon>
        <taxon>Hexapoda</taxon>
        <taxon>Insecta</taxon>
        <taxon>Pterygota</taxon>
        <taxon>Neoptera</taxon>
        <taxon>Endopterygota</taxon>
        <taxon>Hymenoptera</taxon>
        <taxon>Apocrita</taxon>
        <taxon>Aculeata</taxon>
        <taxon>Apoidea</taxon>
        <taxon>Anthophila</taxon>
        <taxon>Apidae</taxon>
        <taxon>Apis</taxon>
    </lineage>
</organism>
<dbReference type="Proteomes" id="UP000242457">
    <property type="component" value="Unassembled WGS sequence"/>
</dbReference>
<evidence type="ECO:0000256" key="3">
    <source>
        <dbReference type="ARBA" id="ARBA00022729"/>
    </source>
</evidence>
<gene>
    <name evidence="9" type="ORF">APICC_01834</name>
</gene>
<dbReference type="PANTHER" id="PTHR21229">
    <property type="entry name" value="LUNG SEVEN TRANSMEMBRANE RECEPTOR"/>
    <property type="match status" value="1"/>
</dbReference>
<dbReference type="InterPro" id="IPR053937">
    <property type="entry name" value="GOST_TM"/>
</dbReference>
<dbReference type="AlphaFoldDB" id="A0A2A3ESK2"/>
<keyword evidence="5 7" id="KW-0472">Membrane</keyword>
<dbReference type="Pfam" id="PF06814">
    <property type="entry name" value="GOST_TM"/>
    <property type="match status" value="1"/>
</dbReference>
<evidence type="ECO:0000313" key="10">
    <source>
        <dbReference type="Proteomes" id="UP000242457"/>
    </source>
</evidence>
<sequence length="615" mass="71387">MQSKQLVIQCLWTMTIFVLVTGRIHKLEIRKDVRRYISLSTFGFYKGGTLDVNLTNFKAEPFDENAVTPDVNIKIRLKIFVKIRKILSFSDLFGFSLDRTLSDAMNPYLDSHQERCVLQDISSVKPDFEQRNDSAVIYFTMDLKNNVLRVNCSRNVHTAHIYKDSSKILIFREKRDSFPNRFSDAVLFPRRKRYTPYDIERFNTEDEYESRSESSACSLNLSMTVQIIKGERYYNTSFAMYVASEEEEGLYNLHFHNCPNYKYDSQVALDFTIQISEINSGNFLSAGEMPLPALYFMMALLFFLSGCFWVYILKKSKHPVFKIHYLMAVLVYLKSMSLLFHGINYHFIQTKGEHVAAWAILYYITHLLKGAVLFITIVLIGTGWTFIKHILADKDKKLFMIAIPLQVLANVAEIIIEESEEGDIEYKTWRDVFILVDLLCCGAIIFPVVWSIKHVEEAAHIDGKAAVNLRKLKLFKHFYIMIFSYIYFTRIIVYLLKITVPFQYEWLDEMFREMSTYVFFVLTGYKFRAASANPYFTLTNDEIQADEDDEMDVVVSGGSGITEGLSKVSKVPKVLRPVTSDIPSTQEERDLPAVKNNTQCERSLKPVERRQKYVV</sequence>
<proteinExistence type="predicted"/>
<dbReference type="GO" id="GO:0016020">
    <property type="term" value="C:membrane"/>
    <property type="evidence" value="ECO:0007669"/>
    <property type="project" value="UniProtKB-SubCell"/>
</dbReference>
<keyword evidence="2 7" id="KW-0812">Transmembrane</keyword>
<evidence type="ECO:0000256" key="7">
    <source>
        <dbReference type="SAM" id="Phobius"/>
    </source>
</evidence>
<keyword evidence="3" id="KW-0732">Signal</keyword>
<feature type="transmembrane region" description="Helical" evidence="7">
    <location>
        <begin position="293"/>
        <end position="313"/>
    </location>
</feature>
<dbReference type="OrthoDB" id="29657at2759"/>
<dbReference type="EMBL" id="KZ288187">
    <property type="protein sequence ID" value="PBC34708.1"/>
    <property type="molecule type" value="Genomic_DNA"/>
</dbReference>
<evidence type="ECO:0000256" key="4">
    <source>
        <dbReference type="ARBA" id="ARBA00022989"/>
    </source>
</evidence>
<protein>
    <recommendedName>
        <fullName evidence="8">GOST seven transmembrane domain-containing protein</fullName>
    </recommendedName>
</protein>
<evidence type="ECO:0000313" key="9">
    <source>
        <dbReference type="EMBL" id="PBC34708.1"/>
    </source>
</evidence>
<feature type="transmembrane region" description="Helical" evidence="7">
    <location>
        <begin position="432"/>
        <end position="452"/>
    </location>
</feature>
<dbReference type="InterPro" id="IPR009637">
    <property type="entry name" value="GPR107/GPR108-like"/>
</dbReference>
<keyword evidence="4 7" id="KW-1133">Transmembrane helix</keyword>
<feature type="region of interest" description="Disordered" evidence="6">
    <location>
        <begin position="579"/>
        <end position="602"/>
    </location>
</feature>
<feature type="transmembrane region" description="Helical" evidence="7">
    <location>
        <begin position="478"/>
        <end position="496"/>
    </location>
</feature>
<dbReference type="PANTHER" id="PTHR21229:SF2">
    <property type="entry name" value="RE59932P"/>
    <property type="match status" value="1"/>
</dbReference>
<evidence type="ECO:0000256" key="1">
    <source>
        <dbReference type="ARBA" id="ARBA00004141"/>
    </source>
</evidence>
<feature type="domain" description="GOST seven transmembrane" evidence="8">
    <location>
        <begin position="290"/>
        <end position="533"/>
    </location>
</feature>
<feature type="transmembrane region" description="Helical" evidence="7">
    <location>
        <begin position="360"/>
        <end position="386"/>
    </location>
</feature>